<dbReference type="EMBL" id="RCMG01000091">
    <property type="protein sequence ID" value="KAG2863961.1"/>
    <property type="molecule type" value="Genomic_DNA"/>
</dbReference>
<dbReference type="EMBL" id="RCML01000107">
    <property type="protein sequence ID" value="KAG2991083.1"/>
    <property type="molecule type" value="Genomic_DNA"/>
</dbReference>
<evidence type="ECO:0000313" key="1">
    <source>
        <dbReference type="EMBL" id="KAG2863961.1"/>
    </source>
</evidence>
<reference evidence="1" key="1">
    <citation type="submission" date="2018-10" db="EMBL/GenBank/DDBJ databases">
        <title>Effector identification in a new, highly contiguous assembly of the strawberry crown rot pathogen Phytophthora cactorum.</title>
        <authorList>
            <person name="Armitage A.D."/>
            <person name="Nellist C.F."/>
            <person name="Bates H."/>
            <person name="Vickerstaff R.J."/>
            <person name="Harrison R.J."/>
        </authorList>
    </citation>
    <scope>NUCLEOTIDE SEQUENCE</scope>
    <source>
        <strain evidence="1">15-7</strain>
        <strain evidence="2">4032</strain>
        <strain evidence="3">P415</strain>
        <strain evidence="4">P421</strain>
    </source>
</reference>
<comment type="caution">
    <text evidence="1">The sequence shown here is derived from an EMBL/GenBank/DDBJ whole genome shotgun (WGS) entry which is preliminary data.</text>
</comment>
<proteinExistence type="predicted"/>
<dbReference type="Proteomes" id="UP000735874">
    <property type="component" value="Unassembled WGS sequence"/>
</dbReference>
<dbReference type="Proteomes" id="UP000760860">
    <property type="component" value="Unassembled WGS sequence"/>
</dbReference>
<dbReference type="AlphaFoldDB" id="A0A8T0ZND9"/>
<evidence type="ECO:0000313" key="5">
    <source>
        <dbReference type="Proteomes" id="UP000735874"/>
    </source>
</evidence>
<dbReference type="EMBL" id="RCMV01000523">
    <property type="protein sequence ID" value="KAG3215918.1"/>
    <property type="molecule type" value="Genomic_DNA"/>
</dbReference>
<evidence type="ECO:0000313" key="3">
    <source>
        <dbReference type="EMBL" id="KAG2991083.1"/>
    </source>
</evidence>
<organism evidence="1 5">
    <name type="scientific">Phytophthora cactorum</name>
    <dbReference type="NCBI Taxonomy" id="29920"/>
    <lineage>
        <taxon>Eukaryota</taxon>
        <taxon>Sar</taxon>
        <taxon>Stramenopiles</taxon>
        <taxon>Oomycota</taxon>
        <taxon>Peronosporomycetes</taxon>
        <taxon>Peronosporales</taxon>
        <taxon>Peronosporaceae</taxon>
        <taxon>Phytophthora</taxon>
    </lineage>
</organism>
<accession>A0A8T0ZND9</accession>
<evidence type="ECO:0000313" key="2">
    <source>
        <dbReference type="EMBL" id="KAG2934524.1"/>
    </source>
</evidence>
<dbReference type="Proteomes" id="UP000774804">
    <property type="component" value="Unassembled WGS sequence"/>
</dbReference>
<evidence type="ECO:0000313" key="4">
    <source>
        <dbReference type="EMBL" id="KAG3215918.1"/>
    </source>
</evidence>
<dbReference type="EMBL" id="RCMI01000104">
    <property type="protein sequence ID" value="KAG2934524.1"/>
    <property type="molecule type" value="Genomic_DNA"/>
</dbReference>
<sequence>MSLGSCSQQLDGSWSMYRADDGAQGGNLLQRAVALVPCATLESWALARCHDATEALVLLNAEKTFGRGPDAGYAASKMRNRQ</sequence>
<name>A0A8T0ZND9_9STRA</name>
<protein>
    <submittedName>
        <fullName evidence="1">Uncharacterized protein</fullName>
    </submittedName>
</protein>
<dbReference type="Proteomes" id="UP000697107">
    <property type="component" value="Unassembled WGS sequence"/>
</dbReference>
<gene>
    <name evidence="1" type="ORF">PC113_g5000</name>
    <name evidence="2" type="ORF">PC115_g5176</name>
    <name evidence="3" type="ORF">PC118_g5262</name>
    <name evidence="4" type="ORF">PC129_g13216</name>
</gene>